<feature type="compositionally biased region" description="Polar residues" evidence="1">
    <location>
        <begin position="99"/>
        <end position="114"/>
    </location>
</feature>
<feature type="compositionally biased region" description="Low complexity" evidence="1">
    <location>
        <begin position="172"/>
        <end position="193"/>
    </location>
</feature>
<sequence length="826" mass="90283">MDGNRSVRDGEDNAANENTGNSAQSQADPSPQPSPQFQAPSRAQFEGPQLQADRQPALHLYPDSSSPYSEVAMYPHQNPSGSNNQSSDPVLTRLEQSHPHISQPQLSQPYSGITATGPIRTNPDDDRSEDETVARLASLSWPPRPTPRPLPPFPTGRALEPPSVAGINKPVSASSGSTISGSSGSRSGSLGVGRLDIDPVSGKPRNMRSNPNESDFEDTGTSHRPPFATQNLPPNTRLGFGALNANDAAGNDQTRTFVIYSPHADRPETPVASFAPNDSAIIQSNLGIGGCLACIHEPIQASLWMENNWNDPLLASIRNSGCGGPFAWVLSPSEPALAIFGCYNEPVVVNMAQTLAQASGFPVVIRPASDNPASTLLTQDPELRNVSDEGRRVADAMSDNEGSSEESSNGGRDRNLDDSGSIAHGLNPEERQPKRDGSHGSGGGDGDGGQPSRVDGQWDSPLHRTRVKLRLKISKAHTYAVAIGYTFKFTINGKTETPIDLDDLIHPLSRPEVIAIVDFEIETRPRETQVDRSYANIGFVAHRAESIIQRHFFHRGFDLPDKIYKRTEQRQIQRAIRATLGFSQGSPLATTAFSYNQNNDTMLCQDAALTMKPETNGTETTNHTLHITLYIKRRIRGCKLNGPTSTPYKSKLAWGSTSDQRQGSKKPLPLISFVNRNQILIWVSDPTSKARIRGIMVLMSSYLDDIKTNEELSIYEQAETQLGSGFQNPPPSIIRKDDQKPGTLSLSIAQVANPSRKKFRFVPFGTDPYPPEFMARGWDVNNNEWRSVLWPTLDKHFRAADLEGTKPVWKIQCPWKGSTTGTDVLE</sequence>
<dbReference type="EMBL" id="JACAZI010000006">
    <property type="protein sequence ID" value="KAF7358459.1"/>
    <property type="molecule type" value="Genomic_DNA"/>
</dbReference>
<feature type="compositionally biased region" description="Basic and acidic residues" evidence="1">
    <location>
        <begin position="122"/>
        <end position="133"/>
    </location>
</feature>
<reference evidence="2" key="1">
    <citation type="submission" date="2020-05" db="EMBL/GenBank/DDBJ databases">
        <title>Mycena genomes resolve the evolution of fungal bioluminescence.</title>
        <authorList>
            <person name="Tsai I.J."/>
        </authorList>
    </citation>
    <scope>NUCLEOTIDE SEQUENCE</scope>
    <source>
        <strain evidence="2">CCC161011</strain>
    </source>
</reference>
<name>A0A8H6YHQ2_9AGAR</name>
<feature type="compositionally biased region" description="Pro residues" evidence="1">
    <location>
        <begin position="142"/>
        <end position="154"/>
    </location>
</feature>
<feature type="compositionally biased region" description="Polar residues" evidence="1">
    <location>
        <begin position="77"/>
        <end position="89"/>
    </location>
</feature>
<proteinExistence type="predicted"/>
<evidence type="ECO:0000313" key="2">
    <source>
        <dbReference type="EMBL" id="KAF7358459.1"/>
    </source>
</evidence>
<feature type="compositionally biased region" description="Low complexity" evidence="1">
    <location>
        <begin position="399"/>
        <end position="410"/>
    </location>
</feature>
<feature type="compositionally biased region" description="Gly residues" evidence="1">
    <location>
        <begin position="439"/>
        <end position="449"/>
    </location>
</feature>
<feature type="compositionally biased region" description="Low complexity" evidence="1">
    <location>
        <begin position="22"/>
        <end position="44"/>
    </location>
</feature>
<dbReference type="AlphaFoldDB" id="A0A8H6YHQ2"/>
<keyword evidence="3" id="KW-1185">Reference proteome</keyword>
<feature type="region of interest" description="Disordered" evidence="1">
    <location>
        <begin position="370"/>
        <end position="461"/>
    </location>
</feature>
<accession>A0A8H6YHQ2</accession>
<feature type="compositionally biased region" description="Basic and acidic residues" evidence="1">
    <location>
        <begin position="381"/>
        <end position="394"/>
    </location>
</feature>
<evidence type="ECO:0000256" key="1">
    <source>
        <dbReference type="SAM" id="MobiDB-lite"/>
    </source>
</evidence>
<feature type="compositionally biased region" description="Basic and acidic residues" evidence="1">
    <location>
        <begin position="427"/>
        <end position="438"/>
    </location>
</feature>
<organism evidence="2 3">
    <name type="scientific">Mycena venus</name>
    <dbReference type="NCBI Taxonomy" id="2733690"/>
    <lineage>
        <taxon>Eukaryota</taxon>
        <taxon>Fungi</taxon>
        <taxon>Dikarya</taxon>
        <taxon>Basidiomycota</taxon>
        <taxon>Agaricomycotina</taxon>
        <taxon>Agaricomycetes</taxon>
        <taxon>Agaricomycetidae</taxon>
        <taxon>Agaricales</taxon>
        <taxon>Marasmiineae</taxon>
        <taxon>Mycenaceae</taxon>
        <taxon>Mycena</taxon>
    </lineage>
</organism>
<gene>
    <name evidence="2" type="ORF">MVEN_00896400</name>
</gene>
<evidence type="ECO:0000313" key="3">
    <source>
        <dbReference type="Proteomes" id="UP000620124"/>
    </source>
</evidence>
<feature type="region of interest" description="Disordered" evidence="1">
    <location>
        <begin position="1"/>
        <end position="233"/>
    </location>
</feature>
<dbReference type="OrthoDB" id="3040703at2759"/>
<feature type="compositionally biased region" description="Basic and acidic residues" evidence="1">
    <location>
        <begin position="1"/>
        <end position="11"/>
    </location>
</feature>
<protein>
    <submittedName>
        <fullName evidence="2">Uncharacterized protein</fullName>
    </submittedName>
</protein>
<comment type="caution">
    <text evidence="2">The sequence shown here is derived from an EMBL/GenBank/DDBJ whole genome shotgun (WGS) entry which is preliminary data.</text>
</comment>
<dbReference type="Proteomes" id="UP000620124">
    <property type="component" value="Unassembled WGS sequence"/>
</dbReference>